<keyword evidence="1" id="KW-0472">Membrane</keyword>
<dbReference type="EMBL" id="LILD01000001">
    <property type="protein sequence ID" value="KOO39251.1"/>
    <property type="molecule type" value="Genomic_DNA"/>
</dbReference>
<evidence type="ECO:0000313" key="2">
    <source>
        <dbReference type="EMBL" id="KOO39251.1"/>
    </source>
</evidence>
<accession>A0A0M0KK35</accession>
<feature type="transmembrane region" description="Helical" evidence="1">
    <location>
        <begin position="48"/>
        <end position="66"/>
    </location>
</feature>
<keyword evidence="1" id="KW-1133">Transmembrane helix</keyword>
<dbReference type="RefSeq" id="WP_053431300.1">
    <property type="nucleotide sequence ID" value="NZ_CP040441.1"/>
</dbReference>
<name>A0A0M0KK35_ALKHA</name>
<protein>
    <submittedName>
        <fullName evidence="2">Uncharacterized protein</fullName>
    </submittedName>
</protein>
<dbReference type="AlphaFoldDB" id="A0A0M0KK35"/>
<sequence>MLVRRNQVAKLLLYFCYVILGVAFIGGLTLGLAHDIYYSFSFLITWDYWVKGALLAGLFLFFSELIEQMHIRNFRSEQIKNTPENPLTLEPGTKNESKFPISEQDRQSVYEFYAEKGEEVEDIVSTPVKDVCLVKIGGELRPVEIGDFKPIERSIKEYPELRQWYDQHQK</sequence>
<reference evidence="2" key="1">
    <citation type="submission" date="2015-08" db="EMBL/GenBank/DDBJ databases">
        <title>Complete DNA Sequence of Pseudomonas syringae pv. actinidiae, the Causal Agent of Kiwifruit Canker Disease.</title>
        <authorList>
            <person name="Rikkerink E.H.A."/>
            <person name="Fineran P.C."/>
        </authorList>
    </citation>
    <scope>NUCLEOTIDE SEQUENCE</scope>
    <source>
        <strain evidence="2">DSM 13666</strain>
    </source>
</reference>
<feature type="transmembrane region" description="Helical" evidence="1">
    <location>
        <begin position="12"/>
        <end position="33"/>
    </location>
</feature>
<comment type="caution">
    <text evidence="2">The sequence shown here is derived from an EMBL/GenBank/DDBJ whole genome shotgun (WGS) entry which is preliminary data.</text>
</comment>
<evidence type="ECO:0000256" key="1">
    <source>
        <dbReference type="SAM" id="Phobius"/>
    </source>
</evidence>
<dbReference type="GeneID" id="87597383"/>
<gene>
    <name evidence="2" type="ORF">AMD02_10680</name>
</gene>
<organism evidence="2">
    <name type="scientific">Halalkalibacterium halodurans</name>
    <name type="common">Bacillus halodurans</name>
    <dbReference type="NCBI Taxonomy" id="86665"/>
    <lineage>
        <taxon>Bacteria</taxon>
        <taxon>Bacillati</taxon>
        <taxon>Bacillota</taxon>
        <taxon>Bacilli</taxon>
        <taxon>Bacillales</taxon>
        <taxon>Bacillaceae</taxon>
        <taxon>Halalkalibacterium (ex Joshi et al. 2022)</taxon>
    </lineage>
</organism>
<keyword evidence="1" id="KW-0812">Transmembrane</keyword>
<proteinExistence type="predicted"/>